<dbReference type="Gene3D" id="3.30.720.120">
    <property type="match status" value="1"/>
</dbReference>
<dbReference type="Pfam" id="PF00903">
    <property type="entry name" value="Glyoxalase"/>
    <property type="match status" value="1"/>
</dbReference>
<reference evidence="2 3" key="3">
    <citation type="journal article" date="2019" name="Int. J. Syst. Evol. Microbiol.">
        <title>Nitrosopumilus adriaticus sp. nov. and Nitrosopumilus piranensis sp. nov., two ammonia-oxidizing archaea from the Adriatic Sea and members of the class Nitrososphaeria.</title>
        <authorList>
            <person name="Bayer B."/>
            <person name="Vojvoda J."/>
            <person name="Reinthaler T."/>
            <person name="Reyes C."/>
            <person name="Pinto M."/>
            <person name="Herndl G.J."/>
        </authorList>
    </citation>
    <scope>NUCLEOTIDE SEQUENCE [LARGE SCALE GENOMIC DNA]</scope>
    <source>
        <strain evidence="2 3">D3C</strain>
    </source>
</reference>
<dbReference type="OrthoDB" id="144489at2157"/>
<evidence type="ECO:0000313" key="3">
    <source>
        <dbReference type="Proteomes" id="UP000032027"/>
    </source>
</evidence>
<dbReference type="PROSITE" id="PS51819">
    <property type="entry name" value="VOC"/>
    <property type="match status" value="1"/>
</dbReference>
<evidence type="ECO:0000313" key="2">
    <source>
        <dbReference type="EMBL" id="AJM91774.1"/>
    </source>
</evidence>
<name>A0A0C5BUA2_9ARCH</name>
<reference evidence="2 3" key="2">
    <citation type="journal article" date="2016" name="ISME J.">
        <title>Physiological and genomic characterization of two novel marine thaumarchaeal strains indicates niche differentiation.</title>
        <authorList>
            <person name="Bayer B."/>
            <person name="Vojvoda J."/>
            <person name="Offre P."/>
            <person name="Alves R.J."/>
            <person name="Elisabeth N.H."/>
            <person name="Garcia J.A."/>
            <person name="Volland J.M."/>
            <person name="Srivastava A."/>
            <person name="Schleper C."/>
            <person name="Herndl G.J."/>
        </authorList>
    </citation>
    <scope>NUCLEOTIDE SEQUENCE [LARGE SCALE GENOMIC DNA]</scope>
    <source>
        <strain evidence="2 3">D3C</strain>
    </source>
</reference>
<accession>A0A0C5BUA2</accession>
<dbReference type="GeneID" id="41599719"/>
<dbReference type="PATRIC" id="fig|1582439.9.peg.568"/>
<keyword evidence="3" id="KW-1185">Reference proteome</keyword>
<protein>
    <submittedName>
        <fullName evidence="2">Glyoxalase/bleomycin resistance protein/dioxygenase</fullName>
    </submittedName>
</protein>
<dbReference type="InterPro" id="IPR029068">
    <property type="entry name" value="Glyas_Bleomycin-R_OHBP_Dase"/>
</dbReference>
<dbReference type="InterPro" id="IPR004360">
    <property type="entry name" value="Glyas_Fos-R_dOase_dom"/>
</dbReference>
<dbReference type="HOGENOM" id="CLU_046006_11_2_2"/>
<gene>
    <name evidence="2" type="ORF">NPIRD3C_0560</name>
</gene>
<dbReference type="SUPFAM" id="SSF54593">
    <property type="entry name" value="Glyoxalase/Bleomycin resistance protein/Dihydroxybiphenyl dioxygenase"/>
    <property type="match status" value="1"/>
</dbReference>
<keyword evidence="2" id="KW-0223">Dioxygenase</keyword>
<reference evidence="3" key="1">
    <citation type="submission" date="2015-02" db="EMBL/GenBank/DDBJ databases">
        <title>Characterization of two novel Thaumarchaeota isolated from the Northern Adriatic Sea.</title>
        <authorList>
            <person name="Bayer B."/>
            <person name="Vojvoda J."/>
            <person name="Offre P."/>
            <person name="Srivastava A."/>
            <person name="Elisabeth N."/>
            <person name="Garcia J.A.L."/>
            <person name="Schleper C."/>
            <person name="Herndl G.J."/>
        </authorList>
    </citation>
    <scope>NUCLEOTIDE SEQUENCE [LARGE SCALE GENOMIC DNA]</scope>
    <source>
        <strain evidence="3">D3C</strain>
    </source>
</reference>
<feature type="domain" description="VOC" evidence="1">
    <location>
        <begin position="8"/>
        <end position="133"/>
    </location>
</feature>
<dbReference type="STRING" id="1582439.NPIRD3C_0560"/>
<organism evidence="2 3">
    <name type="scientific">Nitrosopumilus piranensis</name>
    <dbReference type="NCBI Taxonomy" id="1582439"/>
    <lineage>
        <taxon>Archaea</taxon>
        <taxon>Nitrososphaerota</taxon>
        <taxon>Nitrososphaeria</taxon>
        <taxon>Nitrosopumilales</taxon>
        <taxon>Nitrosopumilaceae</taxon>
        <taxon>Nitrosopumilus</taxon>
    </lineage>
</organism>
<sequence length="156" mass="17433">MTDAIPQGFSSVTPHLVIKDCENALEFYKKAFSALEIYRSKMPDGRIMHAMIQIGNSFVMMADEFPDMGAVGPNTLGGTSTALHIYTEDADKLFKQAIDAGAIQIMPLADMFWGDRYGQIQDPYGHRWAIATHTRDVSPEEMEKTAKEIFSKSDFC</sequence>
<dbReference type="GO" id="GO:0051213">
    <property type="term" value="F:dioxygenase activity"/>
    <property type="evidence" value="ECO:0007669"/>
    <property type="project" value="UniProtKB-KW"/>
</dbReference>
<evidence type="ECO:0000259" key="1">
    <source>
        <dbReference type="PROSITE" id="PS51819"/>
    </source>
</evidence>
<keyword evidence="2" id="KW-0560">Oxidoreductase</keyword>
<proteinExistence type="predicted"/>
<dbReference type="Proteomes" id="UP000032027">
    <property type="component" value="Chromosome"/>
</dbReference>
<dbReference type="PANTHER" id="PTHR34109">
    <property type="entry name" value="BNAUNNG04460D PROTEIN-RELATED"/>
    <property type="match status" value="1"/>
</dbReference>
<dbReference type="KEGG" id="nid:NPIRD3C_0560"/>
<dbReference type="InterPro" id="IPR037523">
    <property type="entry name" value="VOC_core"/>
</dbReference>
<dbReference type="AlphaFoldDB" id="A0A0C5BUA2"/>
<dbReference type="RefSeq" id="WP_202812472.1">
    <property type="nucleotide sequence ID" value="NZ_CP010868.1"/>
</dbReference>
<dbReference type="PANTHER" id="PTHR34109:SF1">
    <property type="entry name" value="VOC DOMAIN-CONTAINING PROTEIN"/>
    <property type="match status" value="1"/>
</dbReference>
<dbReference type="Gene3D" id="3.30.720.110">
    <property type="match status" value="1"/>
</dbReference>
<dbReference type="CDD" id="cd07246">
    <property type="entry name" value="VOC_like"/>
    <property type="match status" value="1"/>
</dbReference>
<dbReference type="EMBL" id="CP010868">
    <property type="protein sequence ID" value="AJM91774.1"/>
    <property type="molecule type" value="Genomic_DNA"/>
</dbReference>